<dbReference type="Gene3D" id="1.20.120.1690">
    <property type="match status" value="1"/>
</dbReference>
<accession>A0ABY7ZVR0</accession>
<dbReference type="Gene3D" id="3.40.50.410">
    <property type="entry name" value="von Willebrand factor, type A domain"/>
    <property type="match status" value="1"/>
</dbReference>
<reference evidence="3 4" key="1">
    <citation type="submission" date="2023-02" db="EMBL/GenBank/DDBJ databases">
        <authorList>
            <person name="Mo P."/>
        </authorList>
    </citation>
    <scope>NUCLEOTIDE SEQUENCE [LARGE SCALE GENOMIC DNA]</scope>
    <source>
        <strain evidence="3 4">HUAS 3</strain>
    </source>
</reference>
<dbReference type="RefSeq" id="WP_275033995.1">
    <property type="nucleotide sequence ID" value="NZ_CP118615.1"/>
</dbReference>
<dbReference type="InterPro" id="IPR036465">
    <property type="entry name" value="vWFA_dom_sf"/>
</dbReference>
<sequence>METTPLGFELRFDHDRFLAPTDRELHGVLTVAAHAVEVPAAGGAARAPLAEVIVIDCSESMTHPRTKIAAARRAAAAAIALLPDGVRFALVEGTRTARVVYPAEPRLTTATDTTRAEARRALARLVPAGGTAIGTWLELVRELLSAHPDAIRHALLLTDGRNQHESGTRLEEVLATCAGEFVCDTRGIGDGWEPRELTRIAEVLGGTAAAVRRPDDLAADFRRTMWAALAKQVPQARLRITTVAPSRVLFCRQVHPTVLELTGVPVDHRTVDHPTGSWGTERREYHLCLSVDGTDRPRGENLLVARIDLLVGDARPARPVTVLVHWTDDLTLSSQVDPRVAHFTGQEELSQLIAAGCERYDAGDRSAAVGLLGRAVRLAAETGDSHRLAELAQLVQVVDAPAGRVRLRDDLHRLDLINVAVHSSYTRHDDAAPPLPADGPSRICGCGRESPPGARFCERCGTAFEAADGPGPDATGGPGPDATGGPGPDTAGRSEHNSAGRSGSAVAGGPGAVPT</sequence>
<protein>
    <submittedName>
        <fullName evidence="3">VWA domain-containing protein</fullName>
    </submittedName>
</protein>
<feature type="region of interest" description="Disordered" evidence="1">
    <location>
        <begin position="467"/>
        <end position="515"/>
    </location>
</feature>
<proteinExistence type="predicted"/>
<evidence type="ECO:0000256" key="1">
    <source>
        <dbReference type="SAM" id="MobiDB-lite"/>
    </source>
</evidence>
<dbReference type="SUPFAM" id="SSF53300">
    <property type="entry name" value="vWA-like"/>
    <property type="match status" value="1"/>
</dbReference>
<keyword evidence="4" id="KW-1185">Reference proteome</keyword>
<dbReference type="CDD" id="cd00198">
    <property type="entry name" value="vWFA"/>
    <property type="match status" value="1"/>
</dbReference>
<feature type="compositionally biased region" description="Gly residues" evidence="1">
    <location>
        <begin position="506"/>
        <end position="515"/>
    </location>
</feature>
<evidence type="ECO:0000313" key="3">
    <source>
        <dbReference type="EMBL" id="WDZ87107.1"/>
    </source>
</evidence>
<dbReference type="SMART" id="SM00327">
    <property type="entry name" value="VWA"/>
    <property type="match status" value="1"/>
</dbReference>
<dbReference type="PANTHER" id="PTHR10579">
    <property type="entry name" value="CALCIUM-ACTIVATED CHLORIDE CHANNEL REGULATOR"/>
    <property type="match status" value="1"/>
</dbReference>
<dbReference type="Proteomes" id="UP001219605">
    <property type="component" value="Chromosome"/>
</dbReference>
<organism evidence="3 4">
    <name type="scientific">Micromonospora cathayae</name>
    <dbReference type="NCBI Taxonomy" id="3028804"/>
    <lineage>
        <taxon>Bacteria</taxon>
        <taxon>Bacillati</taxon>
        <taxon>Actinomycetota</taxon>
        <taxon>Actinomycetes</taxon>
        <taxon>Micromonosporales</taxon>
        <taxon>Micromonosporaceae</taxon>
        <taxon>Micromonospora</taxon>
    </lineage>
</organism>
<dbReference type="InterPro" id="IPR002035">
    <property type="entry name" value="VWF_A"/>
</dbReference>
<gene>
    <name evidence="3" type="ORF">PVK37_12205</name>
</gene>
<evidence type="ECO:0000313" key="4">
    <source>
        <dbReference type="Proteomes" id="UP001219605"/>
    </source>
</evidence>
<dbReference type="EMBL" id="CP118615">
    <property type="protein sequence ID" value="WDZ87107.1"/>
    <property type="molecule type" value="Genomic_DNA"/>
</dbReference>
<evidence type="ECO:0000259" key="2">
    <source>
        <dbReference type="PROSITE" id="PS50234"/>
    </source>
</evidence>
<dbReference type="Gene3D" id="2.60.40.3670">
    <property type="match status" value="1"/>
</dbReference>
<dbReference type="PROSITE" id="PS50234">
    <property type="entry name" value="VWFA"/>
    <property type="match status" value="1"/>
</dbReference>
<name>A0ABY7ZVR0_9ACTN</name>
<dbReference type="InterPro" id="IPR051266">
    <property type="entry name" value="CLCR"/>
</dbReference>
<feature type="domain" description="VWFA" evidence="2">
    <location>
        <begin position="50"/>
        <end position="233"/>
    </location>
</feature>
<dbReference type="Pfam" id="PF13768">
    <property type="entry name" value="VWA_3"/>
    <property type="match status" value="1"/>
</dbReference>
<feature type="compositionally biased region" description="Gly residues" evidence="1">
    <location>
        <begin position="474"/>
        <end position="487"/>
    </location>
</feature>
<dbReference type="PANTHER" id="PTHR10579:SF43">
    <property type="entry name" value="ZINC FINGER (C3HC4-TYPE RING FINGER) FAMILY PROTEIN"/>
    <property type="match status" value="1"/>
</dbReference>